<gene>
    <name evidence="19" type="primary">pepD</name>
    <name evidence="19" type="ORF">IAA54_00390</name>
</gene>
<dbReference type="PANTHER" id="PTHR43501">
    <property type="entry name" value="CYTOSOL NON-SPECIFIC DIPEPTIDASE"/>
    <property type="match status" value="1"/>
</dbReference>
<evidence type="ECO:0000256" key="2">
    <source>
        <dbReference type="ARBA" id="ARBA00001947"/>
    </source>
</evidence>
<evidence type="ECO:0000259" key="18">
    <source>
        <dbReference type="Pfam" id="PF07687"/>
    </source>
</evidence>
<evidence type="ECO:0000256" key="16">
    <source>
        <dbReference type="ARBA" id="ARBA00077688"/>
    </source>
</evidence>
<protein>
    <recommendedName>
        <fullName evidence="13">Cytosol non-specific dipeptidase</fullName>
        <ecNumber evidence="10">3.4.13.18</ecNumber>
    </recommendedName>
    <alternativeName>
        <fullName evidence="16">Aminoacyl-histidine dipeptidase</fullName>
    </alternativeName>
    <alternativeName>
        <fullName evidence="15">Beta-alanyl-histidine dipeptidase</fullName>
    </alternativeName>
    <alternativeName>
        <fullName evidence="14">Carnosinase</fullName>
    </alternativeName>
    <alternativeName>
        <fullName evidence="11">Peptidase D</fullName>
    </alternativeName>
    <alternativeName>
        <fullName evidence="17">Xaa-His dipeptidase</fullName>
    </alternativeName>
</protein>
<name>A0A9D1J007_9FIRM</name>
<evidence type="ECO:0000256" key="3">
    <source>
        <dbReference type="ARBA" id="ARBA00022670"/>
    </source>
</evidence>
<proteinExistence type="inferred from homology"/>
<keyword evidence="19" id="KW-0224">Dipeptidase</keyword>
<comment type="cofactor">
    <cofactor evidence="2">
        <name>Zn(2+)</name>
        <dbReference type="ChEBI" id="CHEBI:29105"/>
    </cofactor>
</comment>
<evidence type="ECO:0000256" key="13">
    <source>
        <dbReference type="ARBA" id="ARBA00071271"/>
    </source>
</evidence>
<dbReference type="FunFam" id="3.40.630.10:FF:000018">
    <property type="entry name" value="Aminoacyl-histidine dipeptidase PepD"/>
    <property type="match status" value="1"/>
</dbReference>
<dbReference type="AlphaFoldDB" id="A0A9D1J007"/>
<evidence type="ECO:0000256" key="7">
    <source>
        <dbReference type="ARBA" id="ARBA00023049"/>
    </source>
</evidence>
<dbReference type="PRINTS" id="PR00934">
    <property type="entry name" value="XHISDIPTASE"/>
</dbReference>
<dbReference type="GO" id="GO:0070573">
    <property type="term" value="F:metallodipeptidase activity"/>
    <property type="evidence" value="ECO:0007669"/>
    <property type="project" value="TreeGrafter"/>
</dbReference>
<evidence type="ECO:0000256" key="9">
    <source>
        <dbReference type="ARBA" id="ARBA00036421"/>
    </source>
</evidence>
<accession>A0A9D1J007</accession>
<dbReference type="PIRSF" id="PIRSF016599">
    <property type="entry name" value="Xaa-His_dipept"/>
    <property type="match status" value="1"/>
</dbReference>
<evidence type="ECO:0000313" key="20">
    <source>
        <dbReference type="Proteomes" id="UP000886785"/>
    </source>
</evidence>
<dbReference type="GO" id="GO:0006508">
    <property type="term" value="P:proteolysis"/>
    <property type="evidence" value="ECO:0007669"/>
    <property type="project" value="UniProtKB-KW"/>
</dbReference>
<dbReference type="GO" id="GO:0046872">
    <property type="term" value="F:metal ion binding"/>
    <property type="evidence" value="ECO:0007669"/>
    <property type="project" value="UniProtKB-KW"/>
</dbReference>
<comment type="caution">
    <text evidence="19">The sequence shown here is derived from an EMBL/GenBank/DDBJ whole genome shotgun (WGS) entry which is preliminary data.</text>
</comment>
<dbReference type="EC" id="3.4.13.18" evidence="10"/>
<organism evidence="19 20">
    <name type="scientific">Candidatus Gallacutalibacter pullicola</name>
    <dbReference type="NCBI Taxonomy" id="2840830"/>
    <lineage>
        <taxon>Bacteria</taxon>
        <taxon>Bacillati</taxon>
        <taxon>Bacillota</taxon>
        <taxon>Clostridia</taxon>
        <taxon>Eubacteriales</taxon>
        <taxon>Candidatus Gallacutalibacter</taxon>
    </lineage>
</organism>
<evidence type="ECO:0000256" key="4">
    <source>
        <dbReference type="ARBA" id="ARBA00022723"/>
    </source>
</evidence>
<comment type="catalytic activity">
    <reaction evidence="9">
        <text>Hydrolysis of dipeptides, preferentially hydrophobic dipeptides including prolyl amino acids.</text>
        <dbReference type="EC" id="3.4.13.18"/>
    </reaction>
</comment>
<evidence type="ECO:0000313" key="19">
    <source>
        <dbReference type="EMBL" id="HIR56106.1"/>
    </source>
</evidence>
<evidence type="ECO:0000256" key="1">
    <source>
        <dbReference type="ARBA" id="ARBA00001941"/>
    </source>
</evidence>
<feature type="domain" description="Peptidase M20 dimerisation" evidence="18">
    <location>
        <begin position="208"/>
        <end position="288"/>
    </location>
</feature>
<comment type="cofactor">
    <cofactor evidence="1">
        <name>Co(2+)</name>
        <dbReference type="ChEBI" id="CHEBI:48828"/>
    </cofactor>
</comment>
<dbReference type="InterPro" id="IPR001160">
    <property type="entry name" value="Peptidase_M20C"/>
</dbReference>
<evidence type="ECO:0000256" key="6">
    <source>
        <dbReference type="ARBA" id="ARBA00022833"/>
    </source>
</evidence>
<sequence>MEYKTKGIYPEDALRYFEDLTRIPHGSGNEAGIAQYLLDFAKEHGLWAKTDDIHNVYMKKPGSKGMEELPAVLLQGHTDMVCAKTEDSAHDFEKDPLTLIVDNGLLHADRTTLGADNGVAVALMLAMLARDDFPHPPIECLFTTQEETGLCGAQAADLSCFSANRLINLDGGPEGMVVAGSAGGLRMDFDLSPAYEPASGKILEIKVCGLLGGHSGTMIDKEHGNANKLMGRVLHGLPCAWNLVTLSGGSKDNAIPQECTAVIALPEADAGAAVSAVQKLEADFQTELQGSDPGVCVRISPAEADRMMSRADSDTMMKLLFLLPCGVMTRNLALNAVTTSMNVGTIATNADGIHLVCSLRSSSATELAYLADRLRMLGALLGLRVSDGAGYPAWGYTPVSPLRDLCAEVYQEQTGKELQMAAIHGGLECGLFKEKRPELDIVSMGPEADGAHTPDETLDLASFGRFYDFLKGVLVRLTEK</sequence>
<reference evidence="19" key="1">
    <citation type="submission" date="2020-10" db="EMBL/GenBank/DDBJ databases">
        <authorList>
            <person name="Gilroy R."/>
        </authorList>
    </citation>
    <scope>NUCLEOTIDE SEQUENCE</scope>
    <source>
        <strain evidence="19">ChiSjej1B19-7085</strain>
    </source>
</reference>
<evidence type="ECO:0000256" key="11">
    <source>
        <dbReference type="ARBA" id="ARBA00044252"/>
    </source>
</evidence>
<reference evidence="19" key="2">
    <citation type="journal article" date="2021" name="PeerJ">
        <title>Extensive microbial diversity within the chicken gut microbiome revealed by metagenomics and culture.</title>
        <authorList>
            <person name="Gilroy R."/>
            <person name="Ravi A."/>
            <person name="Getino M."/>
            <person name="Pursley I."/>
            <person name="Horton D.L."/>
            <person name="Alikhan N.F."/>
            <person name="Baker D."/>
            <person name="Gharbi K."/>
            <person name="Hall N."/>
            <person name="Watson M."/>
            <person name="Adriaenssens E.M."/>
            <person name="Foster-Nyarko E."/>
            <person name="Jarju S."/>
            <person name="Secka A."/>
            <person name="Antonio M."/>
            <person name="Oren A."/>
            <person name="Chaudhuri R.R."/>
            <person name="La Ragione R."/>
            <person name="Hildebrand F."/>
            <person name="Pallen M.J."/>
        </authorList>
    </citation>
    <scope>NUCLEOTIDE SEQUENCE</scope>
    <source>
        <strain evidence="19">ChiSjej1B19-7085</strain>
    </source>
</reference>
<dbReference type="Pfam" id="PF01546">
    <property type="entry name" value="Peptidase_M20"/>
    <property type="match status" value="1"/>
</dbReference>
<dbReference type="SUPFAM" id="SSF53187">
    <property type="entry name" value="Zn-dependent exopeptidases"/>
    <property type="match status" value="1"/>
</dbReference>
<dbReference type="Gene3D" id="3.40.630.10">
    <property type="entry name" value="Zn peptidases"/>
    <property type="match status" value="2"/>
</dbReference>
<dbReference type="PANTHER" id="PTHR43501:SF1">
    <property type="entry name" value="CYTOSOL NON-SPECIFIC DIPEPTIDASE"/>
    <property type="match status" value="1"/>
</dbReference>
<keyword evidence="3" id="KW-0645">Protease</keyword>
<dbReference type="Pfam" id="PF07687">
    <property type="entry name" value="M20_dimer"/>
    <property type="match status" value="1"/>
</dbReference>
<keyword evidence="4" id="KW-0479">Metal-binding</keyword>
<keyword evidence="6" id="KW-0862">Zinc</keyword>
<keyword evidence="8" id="KW-0170">Cobalt</keyword>
<evidence type="ECO:0000256" key="8">
    <source>
        <dbReference type="ARBA" id="ARBA00023285"/>
    </source>
</evidence>
<evidence type="ECO:0000256" key="17">
    <source>
        <dbReference type="ARBA" id="ARBA00078074"/>
    </source>
</evidence>
<dbReference type="NCBIfam" id="TIGR01893">
    <property type="entry name" value="aa-his-dipept"/>
    <property type="match status" value="1"/>
</dbReference>
<evidence type="ECO:0000256" key="5">
    <source>
        <dbReference type="ARBA" id="ARBA00022801"/>
    </source>
</evidence>
<evidence type="ECO:0000256" key="14">
    <source>
        <dbReference type="ARBA" id="ARBA00075285"/>
    </source>
</evidence>
<evidence type="ECO:0000256" key="15">
    <source>
        <dbReference type="ARBA" id="ARBA00076004"/>
    </source>
</evidence>
<dbReference type="InterPro" id="IPR011650">
    <property type="entry name" value="Peptidase_M20_dimer"/>
</dbReference>
<keyword evidence="7" id="KW-0482">Metalloprotease</keyword>
<evidence type="ECO:0000256" key="12">
    <source>
        <dbReference type="ARBA" id="ARBA00061423"/>
    </source>
</evidence>
<comment type="similarity">
    <text evidence="12">Belongs to the peptidase M20C family.</text>
</comment>
<dbReference type="InterPro" id="IPR002933">
    <property type="entry name" value="Peptidase_M20"/>
</dbReference>
<keyword evidence="5 19" id="KW-0378">Hydrolase</keyword>
<dbReference type="Proteomes" id="UP000886785">
    <property type="component" value="Unassembled WGS sequence"/>
</dbReference>
<dbReference type="FunFam" id="3.40.630.10:FF:000015">
    <property type="entry name" value="Aminoacyl-histidine dipeptidase PepD"/>
    <property type="match status" value="1"/>
</dbReference>
<evidence type="ECO:0000256" key="10">
    <source>
        <dbReference type="ARBA" id="ARBA00038976"/>
    </source>
</evidence>
<dbReference type="GO" id="GO:0005829">
    <property type="term" value="C:cytosol"/>
    <property type="evidence" value="ECO:0007669"/>
    <property type="project" value="TreeGrafter"/>
</dbReference>
<dbReference type="EMBL" id="DVHF01000005">
    <property type="protein sequence ID" value="HIR56106.1"/>
    <property type="molecule type" value="Genomic_DNA"/>
</dbReference>